<proteinExistence type="inferred from homology"/>
<dbReference type="FunCoup" id="A0A2P6N7E8">
    <property type="interactions" value="310"/>
</dbReference>
<keyword evidence="10" id="KW-1185">Reference proteome</keyword>
<evidence type="ECO:0000256" key="5">
    <source>
        <dbReference type="ARBA" id="ARBA00023163"/>
    </source>
</evidence>
<dbReference type="GO" id="GO:0005634">
    <property type="term" value="C:nucleus"/>
    <property type="evidence" value="ECO:0007669"/>
    <property type="project" value="UniProtKB-SubCell"/>
</dbReference>
<reference evidence="9 10" key="1">
    <citation type="journal article" date="2018" name="Genome Biol. Evol.">
        <title>Multiple Roots of Fruiting Body Formation in Amoebozoa.</title>
        <authorList>
            <person name="Hillmann F."/>
            <person name="Forbes G."/>
            <person name="Novohradska S."/>
            <person name="Ferling I."/>
            <person name="Riege K."/>
            <person name="Groth M."/>
            <person name="Westermann M."/>
            <person name="Marz M."/>
            <person name="Spaller T."/>
            <person name="Winckler T."/>
            <person name="Schaap P."/>
            <person name="Glockner G."/>
        </authorList>
    </citation>
    <scope>NUCLEOTIDE SEQUENCE [LARGE SCALE GENOMIC DNA]</scope>
    <source>
        <strain evidence="9 10">Jena</strain>
    </source>
</reference>
<dbReference type="InterPro" id="IPR043129">
    <property type="entry name" value="ATPase_NBD"/>
</dbReference>
<dbReference type="Gene3D" id="3.90.640.10">
    <property type="entry name" value="Actin, Chain A, domain 4"/>
    <property type="match status" value="2"/>
</dbReference>
<accession>A0A2P6N7E8</accession>
<dbReference type="OrthoDB" id="7340501at2759"/>
<keyword evidence="4" id="KW-0175">Coiled coil</keyword>
<dbReference type="GO" id="GO:0016192">
    <property type="term" value="P:vesicle-mediated transport"/>
    <property type="evidence" value="ECO:0007669"/>
    <property type="project" value="UniProtKB-ARBA"/>
</dbReference>
<feature type="compositionally biased region" description="Basic and acidic residues" evidence="8">
    <location>
        <begin position="419"/>
        <end position="437"/>
    </location>
</feature>
<dbReference type="PANTHER" id="PTHR11937">
    <property type="entry name" value="ACTIN"/>
    <property type="match status" value="1"/>
</dbReference>
<sequence>MTSPDDLIIRGFNNMTVHYLEEEGEKSDDPIFSDAKSFKDSAIVVDMGSHSTRAGWSKEELPRLHFPTLVGRGRATKDVLTVVGNDLKKGDISKLAAKSPFEENVVYHFDLQEAIMDHIFSRLGCEGDSIINPVIMSESACNPNHCRKNTSELLFECYGVPAVSYGIDGLFSYYANCISTPNANREGLIISSGHSSTHILPMLQSGPVHSKFKRIDIGGYHCTDYAQKLVQIKYPIHRAAMTVEKSQTLKENHTYLATNYNEELFLFSNNSAPKEEEQIDVEEEKEKGEEEKEKGKAEKEKGEEEKEEKEEEGLERGKARVIQLPYVAAPVVVVTEEEKKRKHDLKVTQGQRLKEYGEKKRKEKQQVKEQQLERYNEILNMRDEDLEQFNEMLLQENLADENALNKAMEKLKNGLTKSENNDEEKAQRKKNEMDKRFEENPTDLIRELREKKRIIEEMIERKARENSSTVGGRNTLAKRKRMKAITGIAFNDADHDTDDFGMNDDDWDIYLQAGSEPLPEEQEEAAELVQIDAWLAKYEKKAPKKENATTPMSQELDYQLYIGVERIRIPEILFQPNLIGMDFTGLSEALQNTFSSLTKPQLADISKRIFVCGGNSETKLFRERIEAEVRALLPVEYEMNVLKAKNALKDAWRGASMWSRNNSWKSRGENNGWITKKMYEELGHDYLKEFMLSNQYLKVYE</sequence>
<dbReference type="Proteomes" id="UP000241769">
    <property type="component" value="Unassembled WGS sequence"/>
</dbReference>
<feature type="region of interest" description="Disordered" evidence="8">
    <location>
        <begin position="269"/>
        <end position="316"/>
    </location>
</feature>
<evidence type="ECO:0000313" key="9">
    <source>
        <dbReference type="EMBL" id="PRP79869.1"/>
    </source>
</evidence>
<dbReference type="InParanoid" id="A0A2P6N7E8"/>
<dbReference type="STRING" id="1890364.A0A2P6N7E8"/>
<evidence type="ECO:0000256" key="7">
    <source>
        <dbReference type="RuleBase" id="RU000487"/>
    </source>
</evidence>
<evidence type="ECO:0000256" key="2">
    <source>
        <dbReference type="ARBA" id="ARBA00022763"/>
    </source>
</evidence>
<name>A0A2P6N7E8_9EUKA</name>
<evidence type="ECO:0000256" key="3">
    <source>
        <dbReference type="ARBA" id="ARBA00023015"/>
    </source>
</evidence>
<dbReference type="SMART" id="SM00268">
    <property type="entry name" value="ACTIN"/>
    <property type="match status" value="1"/>
</dbReference>
<comment type="caution">
    <text evidence="9">The sequence shown here is derived from an EMBL/GenBank/DDBJ whole genome shotgun (WGS) entry which is preliminary data.</text>
</comment>
<evidence type="ECO:0008006" key="11">
    <source>
        <dbReference type="Google" id="ProtNLM"/>
    </source>
</evidence>
<feature type="region of interest" description="Disordered" evidence="8">
    <location>
        <begin position="412"/>
        <end position="437"/>
    </location>
</feature>
<gene>
    <name evidence="9" type="ORF">PROFUN_12481</name>
</gene>
<dbReference type="CDD" id="cd10211">
    <property type="entry name" value="ASKHA_NBD_Arp5"/>
    <property type="match status" value="1"/>
</dbReference>
<keyword evidence="6" id="KW-0539">Nucleus</keyword>
<evidence type="ECO:0000313" key="10">
    <source>
        <dbReference type="Proteomes" id="UP000241769"/>
    </source>
</evidence>
<dbReference type="AlphaFoldDB" id="A0A2P6N7E8"/>
<keyword evidence="2" id="KW-0227">DNA damage</keyword>
<evidence type="ECO:0000256" key="8">
    <source>
        <dbReference type="SAM" id="MobiDB-lite"/>
    </source>
</evidence>
<dbReference type="EMBL" id="MDYQ01000168">
    <property type="protein sequence ID" value="PRP79869.1"/>
    <property type="molecule type" value="Genomic_DNA"/>
</dbReference>
<dbReference type="Gene3D" id="3.30.420.40">
    <property type="match status" value="4"/>
</dbReference>
<dbReference type="SUPFAM" id="SSF53067">
    <property type="entry name" value="Actin-like ATPase domain"/>
    <property type="match status" value="2"/>
</dbReference>
<evidence type="ECO:0000256" key="6">
    <source>
        <dbReference type="ARBA" id="ARBA00023242"/>
    </source>
</evidence>
<dbReference type="Pfam" id="PF00022">
    <property type="entry name" value="Actin"/>
    <property type="match status" value="2"/>
</dbReference>
<keyword evidence="5" id="KW-0804">Transcription</keyword>
<dbReference type="GO" id="GO:0006974">
    <property type="term" value="P:DNA damage response"/>
    <property type="evidence" value="ECO:0007669"/>
    <property type="project" value="UniProtKB-KW"/>
</dbReference>
<dbReference type="GO" id="GO:0005856">
    <property type="term" value="C:cytoskeleton"/>
    <property type="evidence" value="ECO:0007669"/>
    <property type="project" value="UniProtKB-ARBA"/>
</dbReference>
<organism evidence="9 10">
    <name type="scientific">Planoprotostelium fungivorum</name>
    <dbReference type="NCBI Taxonomy" id="1890364"/>
    <lineage>
        <taxon>Eukaryota</taxon>
        <taxon>Amoebozoa</taxon>
        <taxon>Evosea</taxon>
        <taxon>Variosea</taxon>
        <taxon>Cavosteliida</taxon>
        <taxon>Cavosteliaceae</taxon>
        <taxon>Planoprotostelium</taxon>
    </lineage>
</organism>
<protein>
    <recommendedName>
        <fullName evidence="11">Actin-related protein 5</fullName>
    </recommendedName>
</protein>
<comment type="subcellular location">
    <subcellularLocation>
        <location evidence="1">Nucleus</location>
    </subcellularLocation>
</comment>
<feature type="compositionally biased region" description="Basic and acidic residues" evidence="8">
    <location>
        <begin position="284"/>
        <end position="304"/>
    </location>
</feature>
<keyword evidence="3" id="KW-0805">Transcription regulation</keyword>
<evidence type="ECO:0000256" key="1">
    <source>
        <dbReference type="ARBA" id="ARBA00004123"/>
    </source>
</evidence>
<dbReference type="FunFam" id="3.30.420.40:FF:000058">
    <property type="entry name" value="Putative actin-related protein 5"/>
    <property type="match status" value="1"/>
</dbReference>
<dbReference type="InterPro" id="IPR004000">
    <property type="entry name" value="Actin"/>
</dbReference>
<comment type="similarity">
    <text evidence="7">Belongs to the actin family.</text>
</comment>
<dbReference type="FunFam" id="3.30.420.40:FF:000122">
    <property type="entry name" value="ARP5 actin-related protein 5 homolog"/>
    <property type="match status" value="1"/>
</dbReference>
<evidence type="ECO:0000256" key="4">
    <source>
        <dbReference type="ARBA" id="ARBA00023054"/>
    </source>
</evidence>